<dbReference type="Pfam" id="PF00561">
    <property type="entry name" value="Abhydrolase_1"/>
    <property type="match status" value="1"/>
</dbReference>
<dbReference type="EC" id="3.4.11.5" evidence="8"/>
<keyword evidence="6 8" id="KW-0645">Protease</keyword>
<feature type="domain" description="AB hydrolase-1" evidence="9">
    <location>
        <begin position="93"/>
        <end position="356"/>
    </location>
</feature>
<dbReference type="InterPro" id="IPR005944">
    <property type="entry name" value="Pro_iminopeptidase"/>
</dbReference>
<organism evidence="10 11">
    <name type="scientific">Leifsonia kafniensis</name>
    <dbReference type="NCBI Taxonomy" id="475957"/>
    <lineage>
        <taxon>Bacteria</taxon>
        <taxon>Bacillati</taxon>
        <taxon>Actinomycetota</taxon>
        <taxon>Actinomycetes</taxon>
        <taxon>Micrococcales</taxon>
        <taxon>Microbacteriaceae</taxon>
        <taxon>Leifsonia</taxon>
    </lineage>
</organism>
<evidence type="ECO:0000256" key="7">
    <source>
        <dbReference type="ARBA" id="ARBA00022801"/>
    </source>
</evidence>
<gene>
    <name evidence="10" type="primary">pip_1</name>
    <name evidence="10" type="ORF">GCM10022381_11350</name>
</gene>
<dbReference type="PANTHER" id="PTHR43722:SF1">
    <property type="entry name" value="PROLINE IMINOPEPTIDASE"/>
    <property type="match status" value="1"/>
</dbReference>
<reference evidence="11" key="1">
    <citation type="journal article" date="2019" name="Int. J. Syst. Evol. Microbiol.">
        <title>The Global Catalogue of Microorganisms (GCM) 10K type strain sequencing project: providing services to taxonomists for standard genome sequencing and annotation.</title>
        <authorList>
            <consortium name="The Broad Institute Genomics Platform"/>
            <consortium name="The Broad Institute Genome Sequencing Center for Infectious Disease"/>
            <person name="Wu L."/>
            <person name="Ma J."/>
        </authorList>
    </citation>
    <scope>NUCLEOTIDE SEQUENCE [LARGE SCALE GENOMIC DNA]</scope>
    <source>
        <strain evidence="11">JCM 17021</strain>
    </source>
</reference>
<keyword evidence="4 8" id="KW-0031">Aminopeptidase</keyword>
<sequence>MADQFCSWLDLSRPRLTARKPDVELARNGVKPIALTPALRCLEAERLSAEFSRRLIAVPYPQIHPFETGLLTMPDGNQIYWELSGNPLGKPALFLHGGPGSGLGAGGYRSRFDPERYLIVGIDQRGCGRSLPLVIDSLDQVSSNTTQTVIADIEAVRTHLNVDRWLVSGISWGTTLALAYALSHPDRVTELVLAAVTTTSRAEVDWITETVGRLFPEAWARFDKQSGRQPGERVVEAYARRLARGDKDERDRAAQQWDDWESVHISLDPNWRSGPLHEDPIRRLVFATLVTHYWAHDGFLPIGGTAILERVNELAGIPAVLIHGRRDVSGPTITPWLLHQAWPASDLVIIESEGHGGPLTTEAMCSASDAFVS</sequence>
<evidence type="ECO:0000256" key="4">
    <source>
        <dbReference type="ARBA" id="ARBA00022438"/>
    </source>
</evidence>
<comment type="caution">
    <text evidence="10">The sequence shown here is derived from an EMBL/GenBank/DDBJ whole genome shotgun (WGS) entry which is preliminary data.</text>
</comment>
<proteinExistence type="inferred from homology"/>
<protein>
    <recommendedName>
        <fullName evidence="8">Proline iminopeptidase</fullName>
        <ecNumber evidence="8">3.4.11.5</ecNumber>
    </recommendedName>
</protein>
<evidence type="ECO:0000313" key="10">
    <source>
        <dbReference type="EMBL" id="GAA3869816.1"/>
    </source>
</evidence>
<dbReference type="PANTHER" id="PTHR43722">
    <property type="entry name" value="PROLINE IMINOPEPTIDASE"/>
    <property type="match status" value="1"/>
</dbReference>
<evidence type="ECO:0000259" key="9">
    <source>
        <dbReference type="Pfam" id="PF00561"/>
    </source>
</evidence>
<dbReference type="InterPro" id="IPR002410">
    <property type="entry name" value="Peptidase_S33"/>
</dbReference>
<accession>A0ABP7KBP2</accession>
<evidence type="ECO:0000256" key="6">
    <source>
        <dbReference type="ARBA" id="ARBA00022670"/>
    </source>
</evidence>
<comment type="catalytic activity">
    <reaction evidence="1 8">
        <text>Release of N-terminal proline from a peptide.</text>
        <dbReference type="EC" id="3.4.11.5"/>
    </reaction>
</comment>
<evidence type="ECO:0000313" key="11">
    <source>
        <dbReference type="Proteomes" id="UP001501803"/>
    </source>
</evidence>
<dbReference type="EMBL" id="BAABCN010000002">
    <property type="protein sequence ID" value="GAA3869816.1"/>
    <property type="molecule type" value="Genomic_DNA"/>
</dbReference>
<dbReference type="GO" id="GO:0004177">
    <property type="term" value="F:aminopeptidase activity"/>
    <property type="evidence" value="ECO:0007669"/>
    <property type="project" value="UniProtKB-KW"/>
</dbReference>
<evidence type="ECO:0000256" key="5">
    <source>
        <dbReference type="ARBA" id="ARBA00022490"/>
    </source>
</evidence>
<dbReference type="PRINTS" id="PR00793">
    <property type="entry name" value="PROAMNOPTASE"/>
</dbReference>
<evidence type="ECO:0000256" key="2">
    <source>
        <dbReference type="ARBA" id="ARBA00004496"/>
    </source>
</evidence>
<evidence type="ECO:0000256" key="3">
    <source>
        <dbReference type="ARBA" id="ARBA00010088"/>
    </source>
</evidence>
<dbReference type="SUPFAM" id="SSF53474">
    <property type="entry name" value="alpha/beta-Hydrolases"/>
    <property type="match status" value="1"/>
</dbReference>
<comment type="subcellular location">
    <subcellularLocation>
        <location evidence="2">Cytoplasm</location>
    </subcellularLocation>
</comment>
<dbReference type="Proteomes" id="UP001501803">
    <property type="component" value="Unassembled WGS sequence"/>
</dbReference>
<evidence type="ECO:0000256" key="1">
    <source>
        <dbReference type="ARBA" id="ARBA00001585"/>
    </source>
</evidence>
<name>A0ABP7KBP2_9MICO</name>
<dbReference type="InterPro" id="IPR000073">
    <property type="entry name" value="AB_hydrolase_1"/>
</dbReference>
<dbReference type="Gene3D" id="3.40.50.1820">
    <property type="entry name" value="alpha/beta hydrolase"/>
    <property type="match status" value="1"/>
</dbReference>
<keyword evidence="5" id="KW-0963">Cytoplasm</keyword>
<keyword evidence="7 8" id="KW-0378">Hydrolase</keyword>
<comment type="similarity">
    <text evidence="3 8">Belongs to the peptidase S33 family.</text>
</comment>
<evidence type="ECO:0000256" key="8">
    <source>
        <dbReference type="RuleBase" id="RU003421"/>
    </source>
</evidence>
<dbReference type="NCBIfam" id="TIGR01249">
    <property type="entry name" value="pro_imino_pep_1"/>
    <property type="match status" value="1"/>
</dbReference>
<dbReference type="InterPro" id="IPR029058">
    <property type="entry name" value="AB_hydrolase_fold"/>
</dbReference>
<keyword evidence="11" id="KW-1185">Reference proteome</keyword>